<accession>A0A2V3XY73</accession>
<organism evidence="1 2">
    <name type="scientific">Hungatella effluvii</name>
    <dbReference type="NCBI Taxonomy" id="1096246"/>
    <lineage>
        <taxon>Bacteria</taxon>
        <taxon>Bacillati</taxon>
        <taxon>Bacillota</taxon>
        <taxon>Clostridia</taxon>
        <taxon>Lachnospirales</taxon>
        <taxon>Lachnospiraceae</taxon>
        <taxon>Hungatella</taxon>
    </lineage>
</organism>
<comment type="caution">
    <text evidence="1">The sequence shown here is derived from an EMBL/GenBank/DDBJ whole genome shotgun (WGS) entry which is preliminary data.</text>
</comment>
<dbReference type="AlphaFoldDB" id="A0A2V3XY73"/>
<dbReference type="Proteomes" id="UP000248057">
    <property type="component" value="Unassembled WGS sequence"/>
</dbReference>
<dbReference type="GeneID" id="86063745"/>
<dbReference type="RefSeq" id="WP_146218627.1">
    <property type="nucleotide sequence ID" value="NZ_QJKD01000014.1"/>
</dbReference>
<keyword evidence="2" id="KW-1185">Reference proteome</keyword>
<sequence length="366" mass="43009">MGQEKPCNNHYTKENSSSDYRKVIFRIMCIKGDPEYIDRVLSLPISVDQMEAIADQNGKPAFLQSRTFNFQYVPESDGMDDYLPPFRSVEELNQIACAMQEICQNGCYHKKELFAFLEAEIPEDTDAVLKIIKDYENYQLLPWNYYQRPYTEYLWERSDVSRSHDKQNFTDSEYLEKEWLRQNGIIKTEFGYVRNQKRPLVRNEEESTFSLYSPIILLLYENKRTEPVPVLLAGEEEIGYQTVIQARIEESLEECGPQGLEVYLANQLLKQKVKAMMPHTEIVNQKLYLVLRVDLNQPLTDSEYQQLVNEWTLQAEHGWGLEFFEQAINVPEGELFAVFWESDDALHFTIETERELFGHAAQRELM</sequence>
<protein>
    <submittedName>
        <fullName evidence="1">Uncharacterized protein</fullName>
    </submittedName>
</protein>
<evidence type="ECO:0000313" key="1">
    <source>
        <dbReference type="EMBL" id="PXX49259.1"/>
    </source>
</evidence>
<proteinExistence type="predicted"/>
<name>A0A2V3XY73_9FIRM</name>
<dbReference type="EMBL" id="QJKD01000014">
    <property type="protein sequence ID" value="PXX49259.1"/>
    <property type="molecule type" value="Genomic_DNA"/>
</dbReference>
<evidence type="ECO:0000313" key="2">
    <source>
        <dbReference type="Proteomes" id="UP000248057"/>
    </source>
</evidence>
<reference evidence="1 2" key="1">
    <citation type="submission" date="2018-05" db="EMBL/GenBank/DDBJ databases">
        <title>Genomic Encyclopedia of Type Strains, Phase IV (KMG-IV): sequencing the most valuable type-strain genomes for metagenomic binning, comparative biology and taxonomic classification.</title>
        <authorList>
            <person name="Goeker M."/>
        </authorList>
    </citation>
    <scope>NUCLEOTIDE SEQUENCE [LARGE SCALE GENOMIC DNA]</scope>
    <source>
        <strain evidence="1 2">DSM 24995</strain>
    </source>
</reference>
<gene>
    <name evidence="1" type="ORF">DFR60_11448</name>
</gene>